<dbReference type="GO" id="GO:0016758">
    <property type="term" value="F:hexosyltransferase activity"/>
    <property type="evidence" value="ECO:0007669"/>
    <property type="project" value="TreeGrafter"/>
</dbReference>
<name>A0A917AIE6_9BACI</name>
<dbReference type="Pfam" id="PF00534">
    <property type="entry name" value="Glycos_transf_1"/>
    <property type="match status" value="1"/>
</dbReference>
<reference evidence="4" key="1">
    <citation type="journal article" date="2014" name="Int. J. Syst. Evol. Microbiol.">
        <title>Complete genome sequence of Corynebacterium casei LMG S-19264T (=DSM 44701T), isolated from a smear-ripened cheese.</title>
        <authorList>
            <consortium name="US DOE Joint Genome Institute (JGI-PGF)"/>
            <person name="Walter F."/>
            <person name="Albersmeier A."/>
            <person name="Kalinowski J."/>
            <person name="Ruckert C."/>
        </authorList>
    </citation>
    <scope>NUCLEOTIDE SEQUENCE</scope>
    <source>
        <strain evidence="4">CGMCC 1.12698</strain>
    </source>
</reference>
<comment type="caution">
    <text evidence="4">The sequence shown here is derived from an EMBL/GenBank/DDBJ whole genome shotgun (WGS) entry which is preliminary data.</text>
</comment>
<dbReference type="SUPFAM" id="SSF53756">
    <property type="entry name" value="UDP-Glycosyltransferase/glycogen phosphorylase"/>
    <property type="match status" value="1"/>
</dbReference>
<dbReference type="InterPro" id="IPR028098">
    <property type="entry name" value="Glyco_trans_4-like_N"/>
</dbReference>
<dbReference type="InterPro" id="IPR050194">
    <property type="entry name" value="Glycosyltransferase_grp1"/>
</dbReference>
<keyword evidence="5" id="KW-1185">Reference proteome</keyword>
<reference evidence="4" key="2">
    <citation type="submission" date="2020-09" db="EMBL/GenBank/DDBJ databases">
        <authorList>
            <person name="Sun Q."/>
            <person name="Zhou Y."/>
        </authorList>
    </citation>
    <scope>NUCLEOTIDE SEQUENCE</scope>
    <source>
        <strain evidence="4">CGMCC 1.12698</strain>
    </source>
</reference>
<keyword evidence="1" id="KW-0812">Transmembrane</keyword>
<dbReference type="PANTHER" id="PTHR45947:SF3">
    <property type="entry name" value="SULFOQUINOVOSYL TRANSFERASE SQD2"/>
    <property type="match status" value="1"/>
</dbReference>
<dbReference type="RefSeq" id="WP_188386626.1">
    <property type="nucleotide sequence ID" value="NZ_BMFK01000001.1"/>
</dbReference>
<gene>
    <name evidence="4" type="ORF">GCM10007140_02300</name>
</gene>
<dbReference type="Gene3D" id="3.40.50.2000">
    <property type="entry name" value="Glycogen Phosphorylase B"/>
    <property type="match status" value="2"/>
</dbReference>
<proteinExistence type="predicted"/>
<keyword evidence="1" id="KW-0472">Membrane</keyword>
<feature type="domain" description="Glycosyl transferase family 1" evidence="2">
    <location>
        <begin position="215"/>
        <end position="377"/>
    </location>
</feature>
<dbReference type="AlphaFoldDB" id="A0A917AIE6"/>
<dbReference type="CDD" id="cd03794">
    <property type="entry name" value="GT4_WbuB-like"/>
    <property type="match status" value="1"/>
</dbReference>
<evidence type="ECO:0000313" key="5">
    <source>
        <dbReference type="Proteomes" id="UP000605259"/>
    </source>
</evidence>
<dbReference type="PANTHER" id="PTHR45947">
    <property type="entry name" value="SULFOQUINOVOSYL TRANSFERASE SQD2"/>
    <property type="match status" value="1"/>
</dbReference>
<dbReference type="InterPro" id="IPR001296">
    <property type="entry name" value="Glyco_trans_1"/>
</dbReference>
<feature type="domain" description="Glycosyltransferase subfamily 4-like N-terminal" evidence="3">
    <location>
        <begin position="19"/>
        <end position="199"/>
    </location>
</feature>
<evidence type="ECO:0000313" key="4">
    <source>
        <dbReference type="EMBL" id="GGE55468.1"/>
    </source>
</evidence>
<sequence>MKKVLMICQNYYPEIGSAANRMKNIHVRLKERGYDVTVLTSEPSYPNRNLYKNKEFWNEEISEEDVIRVQTKTRKYTRNMLNRLLLYLEVTFKFILAILKMNKEYDVVFVSSPPIFSGIAGIIAKKKLEAKLILDIRDLWPESLLGVGVFTNKYIIRVASWLERYLYRKADKIIINSEYFGAHITSNGVSKEKISFMPNSLTQEEIAYSTEGKDSRNEKISIVYTGNIGLAQDVLKLIAVAEKLKDRTNITFKIIGYGVHTKEVKRLIAEKRLINIELLSAKTRKETLKAVVSADIAYVSLVKKDVFEKVLPGKLIDYMGMKKPIIGDVSGYAAKVIKEANCGIIATENSIDEICDNILTLSENVQLRNEMGGNGYRYTLQRWIWKKNIDVLTDLMEEIDEEQSLHVCVEPLHK</sequence>
<organism evidence="4 5">
    <name type="scientific">Priestia taiwanensis</name>
    <dbReference type="NCBI Taxonomy" id="1347902"/>
    <lineage>
        <taxon>Bacteria</taxon>
        <taxon>Bacillati</taxon>
        <taxon>Bacillota</taxon>
        <taxon>Bacilli</taxon>
        <taxon>Bacillales</taxon>
        <taxon>Bacillaceae</taxon>
        <taxon>Priestia</taxon>
    </lineage>
</organism>
<evidence type="ECO:0000259" key="3">
    <source>
        <dbReference type="Pfam" id="PF13579"/>
    </source>
</evidence>
<protein>
    <submittedName>
        <fullName evidence="4">Glycosyltransferase WbuB</fullName>
    </submittedName>
</protein>
<evidence type="ECO:0000256" key="1">
    <source>
        <dbReference type="SAM" id="Phobius"/>
    </source>
</evidence>
<dbReference type="Pfam" id="PF13579">
    <property type="entry name" value="Glyco_trans_4_4"/>
    <property type="match status" value="1"/>
</dbReference>
<evidence type="ECO:0000259" key="2">
    <source>
        <dbReference type="Pfam" id="PF00534"/>
    </source>
</evidence>
<feature type="transmembrane region" description="Helical" evidence="1">
    <location>
        <begin position="84"/>
        <end position="101"/>
    </location>
</feature>
<dbReference type="Proteomes" id="UP000605259">
    <property type="component" value="Unassembled WGS sequence"/>
</dbReference>
<accession>A0A917AIE6</accession>
<keyword evidence="1" id="KW-1133">Transmembrane helix</keyword>
<dbReference type="EMBL" id="BMFK01000001">
    <property type="protein sequence ID" value="GGE55468.1"/>
    <property type="molecule type" value="Genomic_DNA"/>
</dbReference>